<evidence type="ECO:0000256" key="1">
    <source>
        <dbReference type="ARBA" id="ARBA00022723"/>
    </source>
</evidence>
<keyword evidence="4" id="KW-1185">Reference proteome</keyword>
<dbReference type="Pfam" id="PF01903">
    <property type="entry name" value="CbiX"/>
    <property type="match status" value="1"/>
</dbReference>
<accession>A0A836CEJ2</accession>
<dbReference type="CDD" id="cd03416">
    <property type="entry name" value="CbiX_SirB_N"/>
    <property type="match status" value="1"/>
</dbReference>
<dbReference type="EMBL" id="JAFCMP010000257">
    <property type="protein sequence ID" value="KAG5182258.1"/>
    <property type="molecule type" value="Genomic_DNA"/>
</dbReference>
<gene>
    <name evidence="3" type="ORF">JKP88DRAFT_221356</name>
</gene>
<dbReference type="GO" id="GO:0046872">
    <property type="term" value="F:metal ion binding"/>
    <property type="evidence" value="ECO:0007669"/>
    <property type="project" value="UniProtKB-KW"/>
</dbReference>
<evidence type="ECO:0000313" key="3">
    <source>
        <dbReference type="EMBL" id="KAG5182258.1"/>
    </source>
</evidence>
<dbReference type="Gene3D" id="3.40.50.1400">
    <property type="match status" value="1"/>
</dbReference>
<sequence length="133" mass="13761">MINEVAARFRQQAEASEAAAAAACVIEVAHMELAEPTIEQAFDKCVAAGAKAVVLHPFFLSPGRHVSSDIPELLAAAASRHPGVKWKVSEPLGLAPLMPQLMNDAVAAALQEPEWQGGQAVAAAEGQPSVAAS</sequence>
<name>A0A836CEJ2_9STRA</name>
<dbReference type="SUPFAM" id="SSF53800">
    <property type="entry name" value="Chelatase"/>
    <property type="match status" value="1"/>
</dbReference>
<keyword evidence="1" id="KW-0479">Metal-binding</keyword>
<evidence type="ECO:0000256" key="2">
    <source>
        <dbReference type="ARBA" id="ARBA00023239"/>
    </source>
</evidence>
<keyword evidence="2" id="KW-0456">Lyase</keyword>
<reference evidence="3" key="1">
    <citation type="submission" date="2021-02" db="EMBL/GenBank/DDBJ databases">
        <title>First Annotated Genome of the Yellow-green Alga Tribonema minus.</title>
        <authorList>
            <person name="Mahan K.M."/>
        </authorList>
    </citation>
    <scope>NUCLEOTIDE SEQUENCE</scope>
    <source>
        <strain evidence="3">UTEX B ZZ1240</strain>
    </source>
</reference>
<dbReference type="AlphaFoldDB" id="A0A836CEJ2"/>
<organism evidence="3 4">
    <name type="scientific">Tribonema minus</name>
    <dbReference type="NCBI Taxonomy" id="303371"/>
    <lineage>
        <taxon>Eukaryota</taxon>
        <taxon>Sar</taxon>
        <taxon>Stramenopiles</taxon>
        <taxon>Ochrophyta</taxon>
        <taxon>PX clade</taxon>
        <taxon>Xanthophyceae</taxon>
        <taxon>Tribonematales</taxon>
        <taxon>Tribonemataceae</taxon>
        <taxon>Tribonema</taxon>
    </lineage>
</organism>
<dbReference type="InterPro" id="IPR002762">
    <property type="entry name" value="CbiX-like"/>
</dbReference>
<protein>
    <submittedName>
        <fullName evidence="3">CbiX-domain-containing protein</fullName>
    </submittedName>
</protein>
<dbReference type="OrthoDB" id="3543at2759"/>
<evidence type="ECO:0000313" key="4">
    <source>
        <dbReference type="Proteomes" id="UP000664859"/>
    </source>
</evidence>
<dbReference type="Proteomes" id="UP000664859">
    <property type="component" value="Unassembled WGS sequence"/>
</dbReference>
<dbReference type="InterPro" id="IPR050963">
    <property type="entry name" value="Sirohydro_Cobaltochel/CbiX"/>
</dbReference>
<dbReference type="GO" id="GO:0016829">
    <property type="term" value="F:lyase activity"/>
    <property type="evidence" value="ECO:0007669"/>
    <property type="project" value="UniProtKB-KW"/>
</dbReference>
<dbReference type="PANTHER" id="PTHR33542:SF3">
    <property type="entry name" value="SIROHYDROCHLORIN FERROCHELATASE, CHLOROPLASTIC"/>
    <property type="match status" value="1"/>
</dbReference>
<dbReference type="PANTHER" id="PTHR33542">
    <property type="entry name" value="SIROHYDROCHLORIN FERROCHELATASE, CHLOROPLASTIC"/>
    <property type="match status" value="1"/>
</dbReference>
<proteinExistence type="predicted"/>
<comment type="caution">
    <text evidence="3">The sequence shown here is derived from an EMBL/GenBank/DDBJ whole genome shotgun (WGS) entry which is preliminary data.</text>
</comment>